<keyword evidence="9 10" id="KW-0472">Membrane</keyword>
<dbReference type="InterPro" id="IPR004338">
    <property type="entry name" value="NqrB/RnfD"/>
</dbReference>
<keyword evidence="8 10" id="KW-1133">Transmembrane helix</keyword>
<dbReference type="HAMAP" id="MF_00462">
    <property type="entry name" value="RsxD_RnfD"/>
    <property type="match status" value="1"/>
</dbReference>
<dbReference type="EC" id="7.-.-.-" evidence="10"/>
<dbReference type="GO" id="GO:0022900">
    <property type="term" value="P:electron transport chain"/>
    <property type="evidence" value="ECO:0007669"/>
    <property type="project" value="UniProtKB-UniRule"/>
</dbReference>
<dbReference type="AlphaFoldDB" id="A0A4R6DQP4"/>
<dbReference type="OrthoDB" id="9776359at2"/>
<keyword evidence="6 10" id="KW-1278">Translocase</keyword>
<evidence type="ECO:0000256" key="6">
    <source>
        <dbReference type="ARBA" id="ARBA00022967"/>
    </source>
</evidence>
<dbReference type="Proteomes" id="UP000295129">
    <property type="component" value="Unassembled WGS sequence"/>
</dbReference>
<comment type="function">
    <text evidence="10">Part of a membrane-bound complex that couples electron transfer with translocation of ions across the membrane.</text>
</comment>
<evidence type="ECO:0000256" key="7">
    <source>
        <dbReference type="ARBA" id="ARBA00022982"/>
    </source>
</evidence>
<comment type="similarity">
    <text evidence="10">Belongs to the NqrB/RnfD family.</text>
</comment>
<evidence type="ECO:0000256" key="1">
    <source>
        <dbReference type="ARBA" id="ARBA00022448"/>
    </source>
</evidence>
<protein>
    <recommendedName>
        <fullName evidence="10">Ion-translocating oxidoreductase complex subunit D</fullName>
        <ecNumber evidence="10">7.-.-.-</ecNumber>
    </recommendedName>
    <alternativeName>
        <fullName evidence="10">Rnf electron transport complex subunit D</fullName>
    </alternativeName>
</protein>
<keyword evidence="7 10" id="KW-0249">Electron transport</keyword>
<feature type="transmembrane region" description="Helical" evidence="10">
    <location>
        <begin position="260"/>
        <end position="281"/>
    </location>
</feature>
<feature type="transmembrane region" description="Helical" evidence="10">
    <location>
        <begin position="212"/>
        <end position="229"/>
    </location>
</feature>
<keyword evidence="10" id="KW-1003">Cell membrane</keyword>
<dbReference type="PANTHER" id="PTHR30578:SF0">
    <property type="entry name" value="ION-TRANSLOCATING OXIDOREDUCTASE COMPLEX SUBUNIT D"/>
    <property type="match status" value="1"/>
</dbReference>
<organism evidence="11 12">
    <name type="scientific">Azoarcus indigens</name>
    <dbReference type="NCBI Taxonomy" id="29545"/>
    <lineage>
        <taxon>Bacteria</taxon>
        <taxon>Pseudomonadati</taxon>
        <taxon>Pseudomonadota</taxon>
        <taxon>Betaproteobacteria</taxon>
        <taxon>Rhodocyclales</taxon>
        <taxon>Zoogloeaceae</taxon>
        <taxon>Azoarcus</taxon>
    </lineage>
</organism>
<dbReference type="Pfam" id="PF03116">
    <property type="entry name" value="NQR2_RnfD_RnfE"/>
    <property type="match status" value="1"/>
</dbReference>
<keyword evidence="10" id="KW-0997">Cell inner membrane</keyword>
<feature type="transmembrane region" description="Helical" evidence="10">
    <location>
        <begin position="236"/>
        <end position="254"/>
    </location>
</feature>
<comment type="caution">
    <text evidence="10">Lacks conserved residue(s) required for the propagation of feature annotation.</text>
</comment>
<comment type="subunit">
    <text evidence="10">The complex is composed of six subunits: RnfA, RnfB, RnfC, RnfD, RnfE and RnfG.</text>
</comment>
<sequence length="357" mass="37382">MNTVLSSPHAIGARSVGNVMGLVLIALVPATLAGFWRFGWPSVYLWLVTILACVATEVLCVRLRGLSAGKAVFDGSAVLTGWLLAMSLPPWAPWWIGVVGGVFAVAITKHLFGGLGQNLFNPAMAARVMLLISFPVEMTQWLLPTPDALPGALDALAITFGAGAPDAMSSASLLGHIKAEATKGVLLDQSLPGHYSATAFGMGERQGSLGETSALLLLAGGIFLVIKGVIGLRIPLAFLAGVVVPAAIASAVAPDHYLGPVAHLLSGGVMLAAFFIATDYVTSASTPLGQWIFGLGCGLLTWIIRTWGAYPEGIAFAIMLMNATAPLIDQYTRPRIFGRKRDGRSLNPAETVKARAR</sequence>
<dbReference type="GO" id="GO:0005886">
    <property type="term" value="C:plasma membrane"/>
    <property type="evidence" value="ECO:0007669"/>
    <property type="project" value="UniProtKB-SubCell"/>
</dbReference>
<keyword evidence="2 10" id="KW-0597">Phosphoprotein</keyword>
<comment type="cofactor">
    <cofactor evidence="10">
        <name>FMN</name>
        <dbReference type="ChEBI" id="CHEBI:58210"/>
    </cofactor>
</comment>
<comment type="caution">
    <text evidence="11">The sequence shown here is derived from an EMBL/GenBank/DDBJ whole genome shotgun (WGS) entry which is preliminary data.</text>
</comment>
<keyword evidence="1 10" id="KW-0813">Transport</keyword>
<proteinExistence type="inferred from homology"/>
<keyword evidence="5 10" id="KW-0812">Transmembrane</keyword>
<dbReference type="InterPro" id="IPR011303">
    <property type="entry name" value="RnfD_bac"/>
</dbReference>
<evidence type="ECO:0000256" key="5">
    <source>
        <dbReference type="ARBA" id="ARBA00022692"/>
    </source>
</evidence>
<gene>
    <name evidence="10" type="primary">rnfD</name>
    <name evidence="11" type="ORF">C7389_1207</name>
</gene>
<dbReference type="EMBL" id="SNVV01000020">
    <property type="protein sequence ID" value="TDN47340.1"/>
    <property type="molecule type" value="Genomic_DNA"/>
</dbReference>
<evidence type="ECO:0000256" key="9">
    <source>
        <dbReference type="ARBA" id="ARBA00023136"/>
    </source>
</evidence>
<comment type="subcellular location">
    <subcellularLocation>
        <location evidence="10">Cell inner membrane</location>
        <topology evidence="10">Multi-pass membrane protein</topology>
    </subcellularLocation>
</comment>
<feature type="transmembrane region" description="Helical" evidence="10">
    <location>
        <begin position="288"/>
        <end position="307"/>
    </location>
</feature>
<dbReference type="RefSeq" id="WP_133594179.1">
    <property type="nucleotide sequence ID" value="NZ_SNVV01000020.1"/>
</dbReference>
<feature type="transmembrane region" description="Helical" evidence="10">
    <location>
        <begin position="44"/>
        <end position="64"/>
    </location>
</feature>
<name>A0A4R6DQP4_9RHOO</name>
<evidence type="ECO:0000256" key="4">
    <source>
        <dbReference type="ARBA" id="ARBA00022643"/>
    </source>
</evidence>
<keyword evidence="3 10" id="KW-0285">Flavoprotein</keyword>
<reference evidence="11 12" key="1">
    <citation type="submission" date="2019-03" db="EMBL/GenBank/DDBJ databases">
        <title>Genomic Encyclopedia of Type Strains, Phase IV (KMG-IV): sequencing the most valuable type-strain genomes for metagenomic binning, comparative biology and taxonomic classification.</title>
        <authorList>
            <person name="Goeker M."/>
        </authorList>
    </citation>
    <scope>NUCLEOTIDE SEQUENCE [LARGE SCALE GENOMIC DNA]</scope>
    <source>
        <strain evidence="11 12">DSM 12121</strain>
    </source>
</reference>
<feature type="transmembrane region" description="Helical" evidence="10">
    <location>
        <begin position="16"/>
        <end position="38"/>
    </location>
</feature>
<evidence type="ECO:0000313" key="12">
    <source>
        <dbReference type="Proteomes" id="UP000295129"/>
    </source>
</evidence>
<dbReference type="GO" id="GO:0055085">
    <property type="term" value="P:transmembrane transport"/>
    <property type="evidence" value="ECO:0007669"/>
    <property type="project" value="InterPro"/>
</dbReference>
<evidence type="ECO:0000256" key="2">
    <source>
        <dbReference type="ARBA" id="ARBA00022553"/>
    </source>
</evidence>
<evidence type="ECO:0000256" key="10">
    <source>
        <dbReference type="HAMAP-Rule" id="MF_00462"/>
    </source>
</evidence>
<evidence type="ECO:0000256" key="8">
    <source>
        <dbReference type="ARBA" id="ARBA00022989"/>
    </source>
</evidence>
<keyword evidence="4 10" id="KW-0288">FMN</keyword>
<accession>A0A4R6DQP4</accession>
<feature type="transmembrane region" description="Helical" evidence="10">
    <location>
        <begin position="94"/>
        <end position="112"/>
    </location>
</feature>
<dbReference type="PANTHER" id="PTHR30578">
    <property type="entry name" value="ELECTRON TRANSPORT COMPLEX PROTEIN RNFD"/>
    <property type="match status" value="1"/>
</dbReference>
<keyword evidence="12" id="KW-1185">Reference proteome</keyword>
<dbReference type="NCBIfam" id="TIGR01946">
    <property type="entry name" value="rnfD"/>
    <property type="match status" value="1"/>
</dbReference>
<evidence type="ECO:0000313" key="11">
    <source>
        <dbReference type="EMBL" id="TDN47340.1"/>
    </source>
</evidence>
<evidence type="ECO:0000256" key="3">
    <source>
        <dbReference type="ARBA" id="ARBA00022630"/>
    </source>
</evidence>